<protein>
    <submittedName>
        <fullName evidence="1">Uncharacterized protein</fullName>
    </submittedName>
</protein>
<dbReference type="EnsemblPlants" id="MELO3C019727.2.1">
    <property type="protein sequence ID" value="MELO3C019727.2.1"/>
    <property type="gene ID" value="MELO3C019727.2"/>
</dbReference>
<dbReference type="Gramene" id="MELO3C019727.2.1">
    <property type="protein sequence ID" value="MELO3C019727.2.1"/>
    <property type="gene ID" value="MELO3C019727.2"/>
</dbReference>
<name>A0A9I9DKH5_CUCME</name>
<accession>A0A9I9DKH5</accession>
<dbReference type="AlphaFoldDB" id="A0A9I9DKH5"/>
<organism evidence="1">
    <name type="scientific">Cucumis melo</name>
    <name type="common">Muskmelon</name>
    <dbReference type="NCBI Taxonomy" id="3656"/>
    <lineage>
        <taxon>Eukaryota</taxon>
        <taxon>Viridiplantae</taxon>
        <taxon>Streptophyta</taxon>
        <taxon>Embryophyta</taxon>
        <taxon>Tracheophyta</taxon>
        <taxon>Spermatophyta</taxon>
        <taxon>Magnoliopsida</taxon>
        <taxon>eudicotyledons</taxon>
        <taxon>Gunneridae</taxon>
        <taxon>Pentapetalae</taxon>
        <taxon>rosids</taxon>
        <taxon>fabids</taxon>
        <taxon>Cucurbitales</taxon>
        <taxon>Cucurbitaceae</taxon>
        <taxon>Benincaseae</taxon>
        <taxon>Cucumis</taxon>
    </lineage>
</organism>
<evidence type="ECO:0000313" key="1">
    <source>
        <dbReference type="EnsemblPlants" id="MELO3C019727.2.1"/>
    </source>
</evidence>
<sequence>MQSKKFYAAKYHPTDFYTTGEGKKIFFNVDMINTLYDLPNDTKYPGHELINNLTKGSDREAGHGAAARGEGWARTRVRFRVRRAGVERLRVRVRRLEARKALTAGLQSARRRGLADGRSGCVGSKRLLNA</sequence>
<reference evidence="1" key="1">
    <citation type="submission" date="2023-03" db="UniProtKB">
        <authorList>
            <consortium name="EnsemblPlants"/>
        </authorList>
    </citation>
    <scope>IDENTIFICATION</scope>
</reference>
<proteinExistence type="predicted"/>